<feature type="region of interest" description="Disordered" evidence="1">
    <location>
        <begin position="231"/>
        <end position="316"/>
    </location>
</feature>
<feature type="region of interest" description="Disordered" evidence="1">
    <location>
        <begin position="410"/>
        <end position="451"/>
    </location>
</feature>
<evidence type="ECO:0000313" key="3">
    <source>
        <dbReference type="Proteomes" id="UP000483672"/>
    </source>
</evidence>
<feature type="region of interest" description="Disordered" evidence="1">
    <location>
        <begin position="30"/>
        <end position="56"/>
    </location>
</feature>
<feature type="region of interest" description="Disordered" evidence="1">
    <location>
        <begin position="669"/>
        <end position="703"/>
    </location>
</feature>
<feature type="compositionally biased region" description="Low complexity" evidence="1">
    <location>
        <begin position="550"/>
        <end position="560"/>
    </location>
</feature>
<proteinExistence type="predicted"/>
<gene>
    <name evidence="2" type="ORF">TWF191_003530</name>
</gene>
<evidence type="ECO:0000313" key="2">
    <source>
        <dbReference type="EMBL" id="KAF3200817.1"/>
    </source>
</evidence>
<feature type="region of interest" description="Disordered" evidence="1">
    <location>
        <begin position="490"/>
        <end position="629"/>
    </location>
</feature>
<comment type="caution">
    <text evidence="2">The sequence shown here is derived from an EMBL/GenBank/DDBJ whole genome shotgun (WGS) entry which is preliminary data.</text>
</comment>
<feature type="region of interest" description="Disordered" evidence="1">
    <location>
        <begin position="96"/>
        <end position="198"/>
    </location>
</feature>
<feature type="compositionally biased region" description="Low complexity" evidence="1">
    <location>
        <begin position="164"/>
        <end position="180"/>
    </location>
</feature>
<name>A0A6G1LQ50_ORBOL</name>
<dbReference type="AlphaFoldDB" id="A0A6G1LQ50"/>
<protein>
    <submittedName>
        <fullName evidence="2">Uncharacterized protein</fullName>
    </submittedName>
</protein>
<dbReference type="EMBL" id="WIPF01000189">
    <property type="protein sequence ID" value="KAF3200817.1"/>
    <property type="molecule type" value="Genomic_DNA"/>
</dbReference>
<sequence length="703" mass="75978">MEAAPLTRAHAHASKATHQQTLHNFQLASQEHKDAAEEFGKAEQETQDPESHTPYSTSVTYSNFVSFGESVHKLALRTLALLQQHHRDLSSRLLASTVQTPPTPPPNQTSFSTKDSTMAKPVTTNATTFSPPTSPKHRPPPLFGPESNKPESPQSDKPKMFFQPSTPTTPSTSDNPSHPSGTRKVAPPPIPLPSPTSITTQTLTYTSMRDGPVIPSPNPFQLAHELANARGIRSPVRGRSPANTGNDRNFLQVREPEPGARAASAGGTVRGTSPVLLNAPPRKERRKSASATSPVVGPREALPFDAFKGPALGEGPIRPAVKEYESSSARGTSPKPPKLDMAFTKFYSQFEEYIEAVGNPLAFAGLPLDGDLSSMDPALRKAVADKGAAESFYVVPTTGGTMSYAGILTRNQQQQQQQQSTSGDKNEPAAAPTVGQKPTDRTISSKTREELELENTQLRQLTDMMAHKLHTWETSAKVNAAKMRESLQVLKETSHSSPVAEETDRGFGKLRMGGRSPLKLGGGSTGKTETQTLTLPDRQTESELPPTPRLAPRTLTLPGRGAADDYEPPKTPRFGGGFPRDFDDDKPTKSNRALSPNPAGKARGASPLPGSSKPRALSPAPSVLSENPSFDELQAEVARLRQHETKILKENDKLKTVVGKYRDRWEKLKEGARARRAEQEAGEDGESVKSEATDIKSKTSVDN</sequence>
<evidence type="ECO:0000256" key="1">
    <source>
        <dbReference type="SAM" id="MobiDB-lite"/>
    </source>
</evidence>
<feature type="compositionally biased region" description="Basic and acidic residues" evidence="1">
    <location>
        <begin position="30"/>
        <end position="44"/>
    </location>
</feature>
<feature type="compositionally biased region" description="Basic and acidic residues" evidence="1">
    <location>
        <begin position="686"/>
        <end position="703"/>
    </location>
</feature>
<reference evidence="2 3" key="1">
    <citation type="submission" date="2019-06" db="EMBL/GenBank/DDBJ databases">
        <authorList>
            <person name="Palmer J.M."/>
        </authorList>
    </citation>
    <scope>NUCLEOTIDE SEQUENCE [LARGE SCALE GENOMIC DNA]</scope>
    <source>
        <strain evidence="2 3">TWF191</strain>
    </source>
</reference>
<dbReference type="PANTHER" id="PTHR40130">
    <property type="entry name" value="EXPRESSED PROTEIN"/>
    <property type="match status" value="1"/>
</dbReference>
<feature type="compositionally biased region" description="Basic and acidic residues" evidence="1">
    <location>
        <begin position="669"/>
        <end position="679"/>
    </location>
</feature>
<organism evidence="2 3">
    <name type="scientific">Orbilia oligospora</name>
    <name type="common">Nematode-trapping fungus</name>
    <name type="synonym">Arthrobotrys oligospora</name>
    <dbReference type="NCBI Taxonomy" id="2813651"/>
    <lineage>
        <taxon>Eukaryota</taxon>
        <taxon>Fungi</taxon>
        <taxon>Dikarya</taxon>
        <taxon>Ascomycota</taxon>
        <taxon>Pezizomycotina</taxon>
        <taxon>Orbiliomycetes</taxon>
        <taxon>Orbiliales</taxon>
        <taxon>Orbiliaceae</taxon>
        <taxon>Orbilia</taxon>
    </lineage>
</organism>
<dbReference type="Proteomes" id="UP000483672">
    <property type="component" value="Unassembled WGS sequence"/>
</dbReference>
<accession>A0A6G1LQ50</accession>
<dbReference type="PANTHER" id="PTHR40130:SF1">
    <property type="entry name" value="SPINDLE POLE BODY-ASSOCIATED PROTEIN CUT12 DOMAIN-CONTAINING PROTEIN"/>
    <property type="match status" value="1"/>
</dbReference>